<dbReference type="Pfam" id="PF04430">
    <property type="entry name" value="DUF498"/>
    <property type="match status" value="1"/>
</dbReference>
<dbReference type="CDD" id="cd05126">
    <property type="entry name" value="Mth938"/>
    <property type="match status" value="1"/>
</dbReference>
<protein>
    <submittedName>
        <fullName evidence="1">Uncharacterized protein</fullName>
    </submittedName>
</protein>
<reference evidence="2" key="1">
    <citation type="journal article" date="2019" name="Int. J. Syst. Evol. Microbiol.">
        <title>The Global Catalogue of Microorganisms (GCM) 10K type strain sequencing project: providing services to taxonomists for standard genome sequencing and annotation.</title>
        <authorList>
            <consortium name="The Broad Institute Genomics Platform"/>
            <consortium name="The Broad Institute Genome Sequencing Center for Infectious Disease"/>
            <person name="Wu L."/>
            <person name="Ma J."/>
        </authorList>
    </citation>
    <scope>NUCLEOTIDE SEQUENCE [LARGE SCALE GENOMIC DNA]</scope>
    <source>
        <strain evidence="2">JCM 18123</strain>
    </source>
</reference>
<dbReference type="SUPFAM" id="SSF64076">
    <property type="entry name" value="MTH938-like"/>
    <property type="match status" value="1"/>
</dbReference>
<organism evidence="1 2">
    <name type="scientific">Streptomonospora halophila</name>
    <dbReference type="NCBI Taxonomy" id="427369"/>
    <lineage>
        <taxon>Bacteria</taxon>
        <taxon>Bacillati</taxon>
        <taxon>Actinomycetota</taxon>
        <taxon>Actinomycetes</taxon>
        <taxon>Streptosporangiales</taxon>
        <taxon>Nocardiopsidaceae</taxon>
        <taxon>Streptomonospora</taxon>
    </lineage>
</organism>
<dbReference type="Gene3D" id="3.40.1230.10">
    <property type="entry name" value="MTH938-like"/>
    <property type="match status" value="1"/>
</dbReference>
<comment type="caution">
    <text evidence="1">The sequence shown here is derived from an EMBL/GenBank/DDBJ whole genome shotgun (WGS) entry which is preliminary data.</text>
</comment>
<dbReference type="PANTHER" id="PTHR15811">
    <property type="entry name" value="MTH938 DOMAIN-CONTAINING PROTEIN"/>
    <property type="match status" value="1"/>
</dbReference>
<dbReference type="InterPro" id="IPR034096">
    <property type="entry name" value="AAMDC"/>
</dbReference>
<evidence type="ECO:0000313" key="2">
    <source>
        <dbReference type="Proteomes" id="UP001499993"/>
    </source>
</evidence>
<dbReference type="InterPro" id="IPR036748">
    <property type="entry name" value="MTH938-like_sf"/>
</dbReference>
<accession>A0ABP9GT21</accession>
<keyword evidence="2" id="KW-1185">Reference proteome</keyword>
<sequence>MQMADTPTASPRVLSLSWGRMEVARAGSAEGRGGPSPTTVGKDFKLYPGGGRAWDWNETGTAHHPGIQPADVEELLDRGAAAVVLSRGMHGRLEVDPRTLDLLRSRSVEMHTAETTEAVRIYNRLAATVPVGGLFHSTC</sequence>
<proteinExistence type="predicted"/>
<gene>
    <name evidence="1" type="ORF">GCM10023224_37550</name>
</gene>
<name>A0ABP9GT21_9ACTN</name>
<dbReference type="InterPro" id="IPR007523">
    <property type="entry name" value="NDUFAF3/AAMDC"/>
</dbReference>
<dbReference type="EMBL" id="BAABIK010000022">
    <property type="protein sequence ID" value="GAA4949849.1"/>
    <property type="molecule type" value="Genomic_DNA"/>
</dbReference>
<dbReference type="PANTHER" id="PTHR15811:SF5">
    <property type="entry name" value="MTH938 DOMAIN-CONTAINING PROTEIN"/>
    <property type="match status" value="1"/>
</dbReference>
<evidence type="ECO:0000313" key="1">
    <source>
        <dbReference type="EMBL" id="GAA4949849.1"/>
    </source>
</evidence>
<dbReference type="Proteomes" id="UP001499993">
    <property type="component" value="Unassembled WGS sequence"/>
</dbReference>